<sequence length="360" mass="39208">MQFKIDSAVRSSTSLEGEAEPKATPFEDPPLPEMLAITAWCWITPGRTLKLYTPDDLMREPGIDPTAAQSALVPQVLTKPFPGLRPPTNIMLLLSFLWLCYASGSVASQFAAPFEALTFFKSYLAEWYGHGGTGTTVIAPGCISARINEPCDINEFIDHVYGPHPTVDIEKDTIQDAYRELATTGNMLNAHYNAGNLAGLTGNPTYRQVIYKVMNAVQAVRGNGIDTNMVNALLADIDSGLQGILSERNADQFNGFFRDAAATWKAQFNFDMTAVTPAPTSMSGRSYDRPDYAAAIRKWRPGISSGQFDSEMKKLIANQKVYFNNKKTAGGRHKAPMVAISTAKNTLADAAKIGCSFPTT</sequence>
<keyword evidence="3" id="KW-1185">Reference proteome</keyword>
<gene>
    <name evidence="2" type="ORF">JX265_005473</name>
</gene>
<evidence type="ECO:0000313" key="3">
    <source>
        <dbReference type="Proteomes" id="UP000829685"/>
    </source>
</evidence>
<proteinExistence type="predicted"/>
<dbReference type="EMBL" id="JAFIMR010000011">
    <property type="protein sequence ID" value="KAI1872593.1"/>
    <property type="molecule type" value="Genomic_DNA"/>
</dbReference>
<reference evidence="2" key="1">
    <citation type="submission" date="2021-03" db="EMBL/GenBank/DDBJ databases">
        <title>Revisited historic fungal species revealed as producer of novel bioactive compounds through whole genome sequencing and comparative genomics.</title>
        <authorList>
            <person name="Vignolle G.A."/>
            <person name="Hochenegger N."/>
            <person name="Mach R.L."/>
            <person name="Mach-Aigner A.R."/>
            <person name="Javad Rahimi M."/>
            <person name="Salim K.A."/>
            <person name="Chan C.M."/>
            <person name="Lim L.B.L."/>
            <person name="Cai F."/>
            <person name="Druzhinina I.S."/>
            <person name="U'Ren J.M."/>
            <person name="Derntl C."/>
        </authorList>
    </citation>
    <scope>NUCLEOTIDE SEQUENCE</scope>
    <source>
        <strain evidence="2">TUCIM 5799</strain>
    </source>
</reference>
<name>A0A9P9WNW1_9PEZI</name>
<protein>
    <submittedName>
        <fullName evidence="2">Uncharacterized protein</fullName>
    </submittedName>
</protein>
<organism evidence="2 3">
    <name type="scientific">Neoarthrinium moseri</name>
    <dbReference type="NCBI Taxonomy" id="1658444"/>
    <lineage>
        <taxon>Eukaryota</taxon>
        <taxon>Fungi</taxon>
        <taxon>Dikarya</taxon>
        <taxon>Ascomycota</taxon>
        <taxon>Pezizomycotina</taxon>
        <taxon>Sordariomycetes</taxon>
        <taxon>Xylariomycetidae</taxon>
        <taxon>Amphisphaeriales</taxon>
        <taxon>Apiosporaceae</taxon>
        <taxon>Neoarthrinium</taxon>
    </lineage>
</organism>
<evidence type="ECO:0000313" key="2">
    <source>
        <dbReference type="EMBL" id="KAI1872593.1"/>
    </source>
</evidence>
<dbReference type="AlphaFoldDB" id="A0A9P9WNW1"/>
<accession>A0A9P9WNW1</accession>
<feature type="region of interest" description="Disordered" evidence="1">
    <location>
        <begin position="1"/>
        <end position="30"/>
    </location>
</feature>
<dbReference type="Proteomes" id="UP000829685">
    <property type="component" value="Unassembled WGS sequence"/>
</dbReference>
<comment type="caution">
    <text evidence="2">The sequence shown here is derived from an EMBL/GenBank/DDBJ whole genome shotgun (WGS) entry which is preliminary data.</text>
</comment>
<evidence type="ECO:0000256" key="1">
    <source>
        <dbReference type="SAM" id="MobiDB-lite"/>
    </source>
</evidence>